<dbReference type="InterPro" id="IPR005823">
    <property type="entry name" value="Ribosomal_uL13_bac-type"/>
</dbReference>
<dbReference type="PIRSF" id="PIRSF002181">
    <property type="entry name" value="Ribosomal_L13"/>
    <property type="match status" value="1"/>
</dbReference>
<dbReference type="GO" id="GO:0017148">
    <property type="term" value="P:negative regulation of translation"/>
    <property type="evidence" value="ECO:0007669"/>
    <property type="project" value="TreeGrafter"/>
</dbReference>
<dbReference type="PANTHER" id="PTHR11545">
    <property type="entry name" value="RIBOSOMAL PROTEIN L13"/>
    <property type="match status" value="1"/>
</dbReference>
<dbReference type="PANTHER" id="PTHR11545:SF2">
    <property type="entry name" value="LARGE RIBOSOMAL SUBUNIT PROTEIN UL13M"/>
    <property type="match status" value="1"/>
</dbReference>
<evidence type="ECO:0000256" key="3">
    <source>
        <dbReference type="ARBA" id="ARBA00023274"/>
    </source>
</evidence>
<dbReference type="OMA" id="HKPIYTP"/>
<dbReference type="CDD" id="cd00392">
    <property type="entry name" value="Ribosomal_L13"/>
    <property type="match status" value="1"/>
</dbReference>
<sequence>MSTFVATPANVTKKWYLVDAKGKTLGRLASEIAKILSGKNKPEYSPAMDTGDYVVVINAGEIKFTGKKLNHKLYRYHTGFPGGLKEVQYSELMAKKPTKALELAVKGMLPKNSLGRQMFKKLHLYAGAEHDQTAQKPEVLDIKA</sequence>
<dbReference type="FunFam" id="3.90.1180.10:FF:000001">
    <property type="entry name" value="50S ribosomal protein L13"/>
    <property type="match status" value="1"/>
</dbReference>
<dbReference type="GO" id="GO:0006412">
    <property type="term" value="P:translation"/>
    <property type="evidence" value="ECO:0007669"/>
    <property type="project" value="UniProtKB-UniRule"/>
</dbReference>
<dbReference type="GO" id="GO:0022625">
    <property type="term" value="C:cytosolic large ribosomal subunit"/>
    <property type="evidence" value="ECO:0007669"/>
    <property type="project" value="TreeGrafter"/>
</dbReference>
<evidence type="ECO:0000256" key="6">
    <source>
        <dbReference type="RuleBase" id="RU003877"/>
    </source>
</evidence>
<evidence type="ECO:0000313" key="8">
    <source>
        <dbReference type="EMBL" id="PNH19795.1"/>
    </source>
</evidence>
<dbReference type="AlphaFoldDB" id="A0A2J8B4U8"/>
<evidence type="ECO:0000256" key="5">
    <source>
        <dbReference type="HAMAP-Rule" id="MF_01366"/>
    </source>
</evidence>
<evidence type="ECO:0000256" key="1">
    <source>
        <dbReference type="ARBA" id="ARBA00006227"/>
    </source>
</evidence>
<dbReference type="Proteomes" id="UP000236394">
    <property type="component" value="Unassembled WGS sequence"/>
</dbReference>
<dbReference type="RefSeq" id="WP_012993303.1">
    <property type="nucleotide sequence ID" value="NZ_NBZD01000001.1"/>
</dbReference>
<gene>
    <name evidence="5 7" type="primary">rplM</name>
    <name evidence="8" type="ORF">B7R76_02650</name>
</gene>
<accession>A0A2J8B4U8</accession>
<dbReference type="InterPro" id="IPR023563">
    <property type="entry name" value="Ribosomal_uL13_CS"/>
</dbReference>
<comment type="caution">
    <text evidence="8">The sequence shown here is derived from an EMBL/GenBank/DDBJ whole genome shotgun (WGS) entry which is preliminary data.</text>
</comment>
<reference evidence="9" key="1">
    <citation type="submission" date="2017-04" db="EMBL/GenBank/DDBJ databases">
        <authorList>
            <person name="Bumgarner R.E."/>
            <person name="Fredricks D.N."/>
            <person name="Srinivasan S."/>
        </authorList>
    </citation>
    <scope>NUCLEOTIDE SEQUENCE [LARGE SCALE GENOMIC DNA]</scope>
    <source>
        <strain evidence="9">KA00405</strain>
    </source>
</reference>
<dbReference type="Gene3D" id="3.90.1180.10">
    <property type="entry name" value="Ribosomal protein L13"/>
    <property type="match status" value="1"/>
</dbReference>
<dbReference type="GO" id="GO:0003729">
    <property type="term" value="F:mRNA binding"/>
    <property type="evidence" value="ECO:0007669"/>
    <property type="project" value="TreeGrafter"/>
</dbReference>
<dbReference type="EMBL" id="NBZD01000001">
    <property type="protein sequence ID" value="PNH19795.1"/>
    <property type="molecule type" value="Genomic_DNA"/>
</dbReference>
<dbReference type="Pfam" id="PF00572">
    <property type="entry name" value="Ribosomal_L13"/>
    <property type="match status" value="1"/>
</dbReference>
<name>A0A2J8B4U8_9FIRM</name>
<dbReference type="NCBIfam" id="TIGR01066">
    <property type="entry name" value="rplM_bact"/>
    <property type="match status" value="1"/>
</dbReference>
<keyword evidence="2 5" id="KW-0689">Ribosomal protein</keyword>
<dbReference type="PROSITE" id="PS00783">
    <property type="entry name" value="RIBOSOMAL_L13"/>
    <property type="match status" value="1"/>
</dbReference>
<organism evidence="8 9">
    <name type="scientific">Mageeibacillus indolicus</name>
    <dbReference type="NCBI Taxonomy" id="884684"/>
    <lineage>
        <taxon>Bacteria</taxon>
        <taxon>Bacillati</taxon>
        <taxon>Bacillota</taxon>
        <taxon>Clostridia</taxon>
        <taxon>Eubacteriales</taxon>
        <taxon>Oscillospiraceae</taxon>
        <taxon>Mageeibacillus</taxon>
    </lineage>
</organism>
<comment type="subunit">
    <text evidence="5">Part of the 50S ribosomal subunit.</text>
</comment>
<dbReference type="GO" id="GO:0003735">
    <property type="term" value="F:structural constituent of ribosome"/>
    <property type="evidence" value="ECO:0007669"/>
    <property type="project" value="InterPro"/>
</dbReference>
<evidence type="ECO:0000313" key="9">
    <source>
        <dbReference type="Proteomes" id="UP000236394"/>
    </source>
</evidence>
<protein>
    <recommendedName>
        <fullName evidence="4 5">Large ribosomal subunit protein uL13</fullName>
    </recommendedName>
</protein>
<proteinExistence type="inferred from homology"/>
<dbReference type="InterPro" id="IPR005822">
    <property type="entry name" value="Ribosomal_uL13"/>
</dbReference>
<evidence type="ECO:0000256" key="2">
    <source>
        <dbReference type="ARBA" id="ARBA00022980"/>
    </source>
</evidence>
<dbReference type="HAMAP" id="MF_01366">
    <property type="entry name" value="Ribosomal_uL13"/>
    <property type="match status" value="1"/>
</dbReference>
<dbReference type="InterPro" id="IPR036899">
    <property type="entry name" value="Ribosomal_uL13_sf"/>
</dbReference>
<comment type="similarity">
    <text evidence="1 5 6">Belongs to the universal ribosomal protein uL13 family.</text>
</comment>
<dbReference type="SUPFAM" id="SSF52161">
    <property type="entry name" value="Ribosomal protein L13"/>
    <property type="match status" value="1"/>
</dbReference>
<evidence type="ECO:0000256" key="4">
    <source>
        <dbReference type="ARBA" id="ARBA00035201"/>
    </source>
</evidence>
<evidence type="ECO:0000256" key="7">
    <source>
        <dbReference type="RuleBase" id="RU003878"/>
    </source>
</evidence>
<comment type="function">
    <text evidence="5 7">This protein is one of the early assembly proteins of the 50S ribosomal subunit, although it is not seen to bind rRNA by itself. It is important during the early stages of 50S assembly.</text>
</comment>
<keyword evidence="3 5" id="KW-0687">Ribonucleoprotein</keyword>